<proteinExistence type="predicted"/>
<organism evidence="2 3">
    <name type="scientific">Flavobacterium phragmitis</name>
    <dbReference type="NCBI Taxonomy" id="739143"/>
    <lineage>
        <taxon>Bacteria</taxon>
        <taxon>Pseudomonadati</taxon>
        <taxon>Bacteroidota</taxon>
        <taxon>Flavobacteriia</taxon>
        <taxon>Flavobacteriales</taxon>
        <taxon>Flavobacteriaceae</taxon>
        <taxon>Flavobacterium</taxon>
    </lineage>
</organism>
<dbReference type="OrthoDB" id="1360319at2"/>
<evidence type="ECO:0000256" key="1">
    <source>
        <dbReference type="SAM" id="SignalP"/>
    </source>
</evidence>
<evidence type="ECO:0000313" key="3">
    <source>
        <dbReference type="Proteomes" id="UP000199672"/>
    </source>
</evidence>
<dbReference type="AlphaFoldDB" id="A0A1I1NUU1"/>
<keyword evidence="1" id="KW-0732">Signal</keyword>
<sequence>MTKRILFLLLFFINQAFCQDKNYSNPDKAFIEVFGKCYNDLSPIEGTEKLLPKNKNVKFRSLYQCVSRITYAENDKKIESLILKRAVEIAVRLYSEGTPVYLIYGMNSSNQADSENQILTDDNNLVFMSVGECVVFNPLIKISEAVNNTTMELINNSKSVKNKK</sequence>
<dbReference type="Proteomes" id="UP000199672">
    <property type="component" value="Unassembled WGS sequence"/>
</dbReference>
<keyword evidence="3" id="KW-1185">Reference proteome</keyword>
<dbReference type="STRING" id="739143.SAMN05216297_103469"/>
<dbReference type="RefSeq" id="WP_091492242.1">
    <property type="nucleotide sequence ID" value="NZ_FOMH01000003.1"/>
</dbReference>
<feature type="chain" id="PRO_5011520792" evidence="1">
    <location>
        <begin position="19"/>
        <end position="164"/>
    </location>
</feature>
<protein>
    <submittedName>
        <fullName evidence="2">Uncharacterized protein</fullName>
    </submittedName>
</protein>
<reference evidence="3" key="1">
    <citation type="submission" date="2016-10" db="EMBL/GenBank/DDBJ databases">
        <authorList>
            <person name="Varghese N."/>
            <person name="Submissions S."/>
        </authorList>
    </citation>
    <scope>NUCLEOTIDE SEQUENCE [LARGE SCALE GENOMIC DNA]</scope>
    <source>
        <strain evidence="3">CGMCC 1.10370</strain>
    </source>
</reference>
<gene>
    <name evidence="2" type="ORF">SAMN05216297_103469</name>
</gene>
<dbReference type="EMBL" id="FOMH01000003">
    <property type="protein sequence ID" value="SFD01431.1"/>
    <property type="molecule type" value="Genomic_DNA"/>
</dbReference>
<accession>A0A1I1NUU1</accession>
<name>A0A1I1NUU1_9FLAO</name>
<feature type="signal peptide" evidence="1">
    <location>
        <begin position="1"/>
        <end position="18"/>
    </location>
</feature>
<evidence type="ECO:0000313" key="2">
    <source>
        <dbReference type="EMBL" id="SFD01431.1"/>
    </source>
</evidence>